<reference evidence="1 2" key="1">
    <citation type="submission" date="2018-01" db="EMBL/GenBank/DDBJ databases">
        <authorList>
            <person name="Gaut B.S."/>
            <person name="Morton B.R."/>
            <person name="Clegg M.T."/>
            <person name="Duvall M.R."/>
        </authorList>
    </citation>
    <scope>NUCLEOTIDE SEQUENCE [LARGE SCALE GENOMIC DNA]</scope>
    <source>
        <strain evidence="1">Cupriavidus taiwanensis cmp 52</strain>
    </source>
</reference>
<dbReference type="AlphaFoldDB" id="A0A375JGC1"/>
<evidence type="ECO:0000313" key="1">
    <source>
        <dbReference type="EMBL" id="SPS02676.1"/>
    </source>
</evidence>
<organism evidence="1 2">
    <name type="scientific">Cupriavidus taiwanensis</name>
    <dbReference type="NCBI Taxonomy" id="164546"/>
    <lineage>
        <taxon>Bacteria</taxon>
        <taxon>Pseudomonadati</taxon>
        <taxon>Pseudomonadota</taxon>
        <taxon>Betaproteobacteria</taxon>
        <taxon>Burkholderiales</taxon>
        <taxon>Burkholderiaceae</taxon>
        <taxon>Cupriavidus</taxon>
    </lineage>
</organism>
<proteinExistence type="predicted"/>
<protein>
    <submittedName>
        <fullName evidence="1">Uncharacterized protein</fullName>
    </submittedName>
</protein>
<accession>A0A375JGC1</accession>
<evidence type="ECO:0000313" key="2">
    <source>
        <dbReference type="Proteomes" id="UP000256805"/>
    </source>
</evidence>
<gene>
    <name evidence="1" type="ORF">CBM2634_U20081</name>
</gene>
<dbReference type="Proteomes" id="UP000256805">
    <property type="component" value="Unassembled WGS sequence"/>
</dbReference>
<name>A0A375JGC1_9BURK</name>
<sequence>MGDNPSHHCCTTNRTSAAQQASPLAHCTSPWEDQVLDAKGVWFFLFVGSVVYFRKNRQTMPLPDVPNLNRRYMARQPFIS</sequence>
<dbReference type="EMBL" id="OVTA01000083">
    <property type="protein sequence ID" value="SPS02676.1"/>
    <property type="molecule type" value="Genomic_DNA"/>
</dbReference>